<keyword evidence="3 5" id="KW-0479">Metal-binding</keyword>
<dbReference type="NCBIfam" id="TIGR00449">
    <property type="entry name" value="tgt_general"/>
    <property type="match status" value="1"/>
</dbReference>
<dbReference type="AlphaFoldDB" id="A0A3S3NR34"/>
<dbReference type="GO" id="GO:0006400">
    <property type="term" value="P:tRNA modification"/>
    <property type="evidence" value="ECO:0007669"/>
    <property type="project" value="InterPro"/>
</dbReference>
<dbReference type="SUPFAM" id="SSF51713">
    <property type="entry name" value="tRNA-guanine transglycosylase"/>
    <property type="match status" value="1"/>
</dbReference>
<dbReference type="GO" id="GO:0005737">
    <property type="term" value="C:cytoplasm"/>
    <property type="evidence" value="ECO:0007669"/>
    <property type="project" value="UniProtKB-SubCell"/>
</dbReference>
<keyword evidence="4 5" id="KW-0862">Zinc</keyword>
<comment type="caution">
    <text evidence="7">The sequence shown here is derived from an EMBL/GenBank/DDBJ whole genome shotgun (WGS) entry which is preliminary data.</text>
</comment>
<comment type="subcellular location">
    <subcellularLocation>
        <location evidence="5">Cytoplasm</location>
    </subcellularLocation>
</comment>
<proteinExistence type="inferred from homology"/>
<keyword evidence="8" id="KW-1185">Reference proteome</keyword>
<evidence type="ECO:0000256" key="2">
    <source>
        <dbReference type="ARBA" id="ARBA00022694"/>
    </source>
</evidence>
<keyword evidence="2 5" id="KW-0819">tRNA processing</keyword>
<accession>A0A3S3NR34</accession>
<organism evidence="7 8">
    <name type="scientific">Cinnamomum micranthum f. kanehirae</name>
    <dbReference type="NCBI Taxonomy" id="337451"/>
    <lineage>
        <taxon>Eukaryota</taxon>
        <taxon>Viridiplantae</taxon>
        <taxon>Streptophyta</taxon>
        <taxon>Embryophyta</taxon>
        <taxon>Tracheophyta</taxon>
        <taxon>Spermatophyta</taxon>
        <taxon>Magnoliopsida</taxon>
        <taxon>Magnoliidae</taxon>
        <taxon>Laurales</taxon>
        <taxon>Lauraceae</taxon>
        <taxon>Cinnamomum</taxon>
    </lineage>
</organism>
<feature type="binding site" evidence="5">
    <location>
        <position position="370"/>
    </location>
    <ligand>
        <name>Zn(2+)</name>
        <dbReference type="ChEBI" id="CHEBI:29105"/>
    </ligand>
</feature>
<comment type="similarity">
    <text evidence="5">Belongs to the queuine tRNA-ribosyltransferase family. QTRT2 subfamily.</text>
</comment>
<feature type="domain" description="tRNA-guanine(15) transglycosylase-like" evidence="6">
    <location>
        <begin position="58"/>
        <end position="433"/>
    </location>
</feature>
<dbReference type="PANTHER" id="PTHR46064:SF1">
    <property type="entry name" value="QUEUINE TRNA-RIBOSYLTRANSFERASE ACCESSORY SUBUNIT 2"/>
    <property type="match status" value="1"/>
</dbReference>
<dbReference type="GO" id="GO:0046872">
    <property type="term" value="F:metal ion binding"/>
    <property type="evidence" value="ECO:0007669"/>
    <property type="project" value="UniProtKB-KW"/>
</dbReference>
<evidence type="ECO:0000259" key="6">
    <source>
        <dbReference type="Pfam" id="PF01702"/>
    </source>
</evidence>
<evidence type="ECO:0000256" key="1">
    <source>
        <dbReference type="ARBA" id="ARBA00022490"/>
    </source>
</evidence>
<sequence>MELHLHFLGWLSSLPQPSRFPSSLFSEEEKRNRVQEEEEHEKKEKKMRFIVKACRNGRAREGVLHLGSCPTAIETPSLLLSTCKGLPFFITRDLLPSLPSPDSHLLQMSPLHFFECPSATTISNIGGLHQMVGLHEHCFVAAPRDSILGLPDFEGTNKLGASFETTGGRRLVKPAEYMKMISSLKPDLWASLADEVPAWVSEKRNQMSVDRTVRWLDDCIGINLAAGASVLGAIVGGSSLDERRRCAQEVLKRNVAGYWIGGFGLGESMEERPALLAAVTDLLPEERPRQICGLGLPEEVLQGVAAGIDLFESTYIYHLTLGGSALTFPLDGEERHGYDSLLSDIGSDRTKINLRATVYRKDTSPIVNGCCCYTCQNHTRAYLNHLLNVHEMLAHILLEIHNTYHYLGFFRSIRKAIKSGDFNLFHQRFIEGRRDHLTPVALCSGPCIGSSQESRLRWT</sequence>
<dbReference type="InterPro" id="IPR028592">
    <property type="entry name" value="QTRTD1"/>
</dbReference>
<dbReference type="EMBL" id="QPKB01000009">
    <property type="protein sequence ID" value="RWR92688.1"/>
    <property type="molecule type" value="Genomic_DNA"/>
</dbReference>
<evidence type="ECO:0000313" key="8">
    <source>
        <dbReference type="Proteomes" id="UP000283530"/>
    </source>
</evidence>
<dbReference type="GO" id="GO:0008479">
    <property type="term" value="F:tRNA-guanosine(34) queuine transglycosylase activity"/>
    <property type="evidence" value="ECO:0007669"/>
    <property type="project" value="UniProtKB-UniRule"/>
</dbReference>
<dbReference type="InterPro" id="IPR002616">
    <property type="entry name" value="tRNA_ribo_trans-like"/>
</dbReference>
<dbReference type="FunFam" id="3.20.20.105:FF:000003">
    <property type="entry name" value="Queuine tRNA-ribosyltransferase accessory subunit 2"/>
    <property type="match status" value="1"/>
</dbReference>
<feature type="binding site" evidence="5">
    <location>
        <position position="372"/>
    </location>
    <ligand>
        <name>Zn(2+)</name>
        <dbReference type="ChEBI" id="CHEBI:29105"/>
    </ligand>
</feature>
<evidence type="ECO:0000256" key="4">
    <source>
        <dbReference type="ARBA" id="ARBA00022833"/>
    </source>
</evidence>
<dbReference type="Gene3D" id="3.20.20.105">
    <property type="entry name" value="Queuine tRNA-ribosyltransferase-like"/>
    <property type="match status" value="1"/>
</dbReference>
<comment type="subunit">
    <text evidence="5">Heterodimer of a catalytic subunit and an accessory subunit.</text>
</comment>
<keyword evidence="7" id="KW-0808">Transferase</keyword>
<dbReference type="PANTHER" id="PTHR46064">
    <property type="entry name" value="QUEUINE TRNA-RIBOSYLTRANSFERASE ACCESSORY SUBUNIT 2"/>
    <property type="match status" value="1"/>
</dbReference>
<feature type="binding site" evidence="5">
    <location>
        <position position="375"/>
    </location>
    <ligand>
        <name>Zn(2+)</name>
        <dbReference type="ChEBI" id="CHEBI:29105"/>
    </ligand>
</feature>
<dbReference type="Pfam" id="PF01702">
    <property type="entry name" value="TGT"/>
    <property type="match status" value="1"/>
</dbReference>
<reference evidence="7 8" key="1">
    <citation type="journal article" date="2019" name="Nat. Plants">
        <title>Stout camphor tree genome fills gaps in understanding of flowering plant genome evolution.</title>
        <authorList>
            <person name="Chaw S.M."/>
            <person name="Liu Y.C."/>
            <person name="Wu Y.W."/>
            <person name="Wang H.Y."/>
            <person name="Lin C.I."/>
            <person name="Wu C.S."/>
            <person name="Ke H.M."/>
            <person name="Chang L.Y."/>
            <person name="Hsu C.Y."/>
            <person name="Yang H.T."/>
            <person name="Sudianto E."/>
            <person name="Hsu M.H."/>
            <person name="Wu K.P."/>
            <person name="Wang L.N."/>
            <person name="Leebens-Mack J.H."/>
            <person name="Tsai I.J."/>
        </authorList>
    </citation>
    <scope>NUCLEOTIDE SEQUENCE [LARGE SCALE GENOMIC DNA]</scope>
    <source>
        <strain evidence="8">cv. Chaw 1501</strain>
        <tissue evidence="7">Young leaves</tissue>
    </source>
</reference>
<dbReference type="InterPro" id="IPR050852">
    <property type="entry name" value="Queuine_tRNA-ribosyltrfase"/>
</dbReference>
<gene>
    <name evidence="7" type="ORF">CKAN_02190700</name>
</gene>
<dbReference type="STRING" id="337451.A0A3S3NR34"/>
<keyword evidence="1 5" id="KW-0963">Cytoplasm</keyword>
<feature type="binding site" evidence="5">
    <location>
        <position position="401"/>
    </location>
    <ligand>
        <name>Zn(2+)</name>
        <dbReference type="ChEBI" id="CHEBI:29105"/>
    </ligand>
</feature>
<dbReference type="HAMAP" id="MF_03043">
    <property type="entry name" value="QTRT2"/>
    <property type="match status" value="1"/>
</dbReference>
<comment type="function">
    <text evidence="5">Non-catalytic subunit of the queuine tRNA-ribosyltransferase (TGT) that catalyzes the base-exchange of a guanine (G) residue with queuine (Q) at position 34 (anticodon wobble position) in tRNAs with GU(N) anticodons (tRNA-Asp, -Asn, -His and -Tyr), resulting in the hypermodified nucleoside queuosine (7-(((4,5-cis-dihydroxy-2-cyclopenten-1-yl)amino)methyl)-7-deazaguanosine).</text>
</comment>
<dbReference type="InterPro" id="IPR036511">
    <property type="entry name" value="TGT-like_sf"/>
</dbReference>
<name>A0A3S3NR34_9MAGN</name>
<evidence type="ECO:0000256" key="3">
    <source>
        <dbReference type="ARBA" id="ARBA00022723"/>
    </source>
</evidence>
<evidence type="ECO:0000256" key="5">
    <source>
        <dbReference type="HAMAP-Rule" id="MF_03043"/>
    </source>
</evidence>
<protein>
    <recommendedName>
        <fullName evidence="5">Queuine tRNA-ribosyltransferase accessory subunit 2</fullName>
    </recommendedName>
    <alternativeName>
        <fullName evidence="5">Queuine tRNA-ribosyltransferase domain-containing protein 1</fullName>
    </alternativeName>
</protein>
<dbReference type="OrthoDB" id="27601at2759"/>
<dbReference type="Proteomes" id="UP000283530">
    <property type="component" value="Unassembled WGS sequence"/>
</dbReference>
<evidence type="ECO:0000313" key="7">
    <source>
        <dbReference type="EMBL" id="RWR92688.1"/>
    </source>
</evidence>
<comment type="cofactor">
    <cofactor evidence="5">
        <name>Zn(2+)</name>
        <dbReference type="ChEBI" id="CHEBI:29105"/>
    </cofactor>
    <text evidence="5">Binds 1 zinc ion per subunit.</text>
</comment>